<proteinExistence type="predicted"/>
<dbReference type="PANTHER" id="PTHR43401:SF3">
    <property type="entry name" value="L-GALACTONATE-5-DEHYDROGENASE"/>
    <property type="match status" value="1"/>
</dbReference>
<evidence type="ECO:0000256" key="1">
    <source>
        <dbReference type="ARBA" id="ARBA00023002"/>
    </source>
</evidence>
<dbReference type="PANTHER" id="PTHR43401">
    <property type="entry name" value="L-THREONINE 3-DEHYDROGENASE"/>
    <property type="match status" value="1"/>
</dbReference>
<evidence type="ECO:0000259" key="3">
    <source>
        <dbReference type="Pfam" id="PF08240"/>
    </source>
</evidence>
<dbReference type="InterPro" id="IPR013149">
    <property type="entry name" value="ADH-like_C"/>
</dbReference>
<evidence type="ECO:0000259" key="2">
    <source>
        <dbReference type="Pfam" id="PF00107"/>
    </source>
</evidence>
<accession>A0A484YT92</accession>
<dbReference type="SUPFAM" id="SSF50129">
    <property type="entry name" value="GroES-like"/>
    <property type="match status" value="1"/>
</dbReference>
<sequence>MKTLICQQPGVMEYVEKDIPTPADNEVLLKIKAVGICGTDIHAFAGRQPFFSYPRVLGHEICAEAVSRGSQCQTAQSGQRYSVIPCIPCGECAACREEKTNCCERVSLYGVHQDGGFSEYLAVREDNLVPLPDEVSDSAGALVECFAIGAHAVRRAEIKAEQNVLVIGAGPIGLATAAIARAKGAHVVVADIDCQRRQHVVDHLAINVFDPTQEGFIAALSEVFGGELACVVLDATGNKASMSQ</sequence>
<dbReference type="Proteomes" id="UP000372890">
    <property type="component" value="Unassembled WGS sequence"/>
</dbReference>
<dbReference type="Pfam" id="PF00107">
    <property type="entry name" value="ADH_zinc_N"/>
    <property type="match status" value="1"/>
</dbReference>
<feature type="domain" description="Alcohol dehydrogenase-like N-terminal" evidence="3">
    <location>
        <begin position="24"/>
        <end position="133"/>
    </location>
</feature>
<dbReference type="GO" id="GO:0003939">
    <property type="term" value="F:L-iditol 2-dehydrogenase (NAD+) activity"/>
    <property type="evidence" value="ECO:0007669"/>
    <property type="project" value="UniProtKB-EC"/>
</dbReference>
<dbReference type="SUPFAM" id="SSF51735">
    <property type="entry name" value="NAD(P)-binding Rossmann-fold domains"/>
    <property type="match status" value="1"/>
</dbReference>
<dbReference type="AlphaFoldDB" id="A0A484YT92"/>
<dbReference type="InterPro" id="IPR050129">
    <property type="entry name" value="Zn_alcohol_dh"/>
</dbReference>
<dbReference type="InterPro" id="IPR011032">
    <property type="entry name" value="GroES-like_sf"/>
</dbReference>
<protein>
    <submittedName>
        <fullName evidence="4">Zinc-binding dehydrogenase</fullName>
        <ecNumber evidence="4">1.1.1.14</ecNumber>
    </submittedName>
</protein>
<gene>
    <name evidence="4" type="primary">gutB_3</name>
    <name evidence="4" type="ORF">NCTC9001_05844</name>
</gene>
<reference evidence="4 5" key="1">
    <citation type="submission" date="2019-03" db="EMBL/GenBank/DDBJ databases">
        <authorList>
            <consortium name="Pathogen Informatics"/>
        </authorList>
    </citation>
    <scope>NUCLEOTIDE SEQUENCE [LARGE SCALE GENOMIC DNA]</scope>
    <source>
        <strain evidence="4 5">NCTC9001</strain>
    </source>
</reference>
<dbReference type="InterPro" id="IPR013154">
    <property type="entry name" value="ADH-like_N"/>
</dbReference>
<name>A0A484YT92_ECOLX</name>
<dbReference type="Gene3D" id="3.40.50.720">
    <property type="entry name" value="NAD(P)-binding Rossmann-like Domain"/>
    <property type="match status" value="1"/>
</dbReference>
<dbReference type="Pfam" id="PF08240">
    <property type="entry name" value="ADH_N"/>
    <property type="match status" value="1"/>
</dbReference>
<feature type="domain" description="Alcohol dehydrogenase-like C-terminal" evidence="2">
    <location>
        <begin position="171"/>
        <end position="244"/>
    </location>
</feature>
<evidence type="ECO:0000313" key="4">
    <source>
        <dbReference type="EMBL" id="VFS38696.1"/>
    </source>
</evidence>
<keyword evidence="1 4" id="KW-0560">Oxidoreductase</keyword>
<dbReference type="Gene3D" id="3.90.180.10">
    <property type="entry name" value="Medium-chain alcohol dehydrogenases, catalytic domain"/>
    <property type="match status" value="1"/>
</dbReference>
<dbReference type="EC" id="1.1.1.14" evidence="4"/>
<dbReference type="InterPro" id="IPR036291">
    <property type="entry name" value="NAD(P)-bd_dom_sf"/>
</dbReference>
<organism evidence="4 5">
    <name type="scientific">Escherichia coli</name>
    <dbReference type="NCBI Taxonomy" id="562"/>
    <lineage>
        <taxon>Bacteria</taxon>
        <taxon>Pseudomonadati</taxon>
        <taxon>Pseudomonadota</taxon>
        <taxon>Gammaproteobacteria</taxon>
        <taxon>Enterobacterales</taxon>
        <taxon>Enterobacteriaceae</taxon>
        <taxon>Escherichia</taxon>
    </lineage>
</organism>
<evidence type="ECO:0000313" key="5">
    <source>
        <dbReference type="Proteomes" id="UP000372890"/>
    </source>
</evidence>
<dbReference type="EMBL" id="CAADIS010000005">
    <property type="protein sequence ID" value="VFS38696.1"/>
    <property type="molecule type" value="Genomic_DNA"/>
</dbReference>